<dbReference type="STRING" id="488535.SAMN04487963_3310"/>
<dbReference type="AlphaFoldDB" id="A0A1I4SSW9"/>
<sequence length="117" mass="13565">MEWYLNVLKNYAVFSGRARRKEYWLFILIHSVIATGLVIVDFQLQLYFILYMSYALVMLVPCMSVMVRRLHDIGRSGWWFFVSFVPAVGPIVLLVFLCLEGDREANQYGPSPKHTAA</sequence>
<feature type="transmembrane region" description="Helical" evidence="1">
    <location>
        <begin position="46"/>
        <end position="66"/>
    </location>
</feature>
<keyword evidence="1" id="KW-1133">Transmembrane helix</keyword>
<keyword evidence="1" id="KW-0812">Transmembrane</keyword>
<dbReference type="EMBL" id="FOUE01000006">
    <property type="protein sequence ID" value="SFM67638.1"/>
    <property type="molecule type" value="Genomic_DNA"/>
</dbReference>
<dbReference type="OrthoDB" id="9812349at2"/>
<dbReference type="RefSeq" id="WP_092025659.1">
    <property type="nucleotide sequence ID" value="NZ_FOUE01000006.1"/>
</dbReference>
<accession>A0A1I4SSW9</accession>
<gene>
    <name evidence="2" type="ORF">SAMN04487963_3310</name>
</gene>
<evidence type="ECO:0000256" key="1">
    <source>
        <dbReference type="SAM" id="Phobius"/>
    </source>
</evidence>
<dbReference type="InterPro" id="IPR008523">
    <property type="entry name" value="DUF805"/>
</dbReference>
<dbReference type="PANTHER" id="PTHR34980">
    <property type="entry name" value="INNER MEMBRANE PROTEIN-RELATED-RELATED"/>
    <property type="match status" value="1"/>
</dbReference>
<feature type="transmembrane region" description="Helical" evidence="1">
    <location>
        <begin position="78"/>
        <end position="97"/>
    </location>
</feature>
<evidence type="ECO:0000313" key="2">
    <source>
        <dbReference type="EMBL" id="SFM67638.1"/>
    </source>
</evidence>
<name>A0A1I4SSW9_9GAMM</name>
<dbReference type="Pfam" id="PF05656">
    <property type="entry name" value="DUF805"/>
    <property type="match status" value="1"/>
</dbReference>
<protein>
    <submittedName>
        <fullName evidence="2">Uncharacterized membrane protein YhaH, DUF805 family</fullName>
    </submittedName>
</protein>
<evidence type="ECO:0000313" key="3">
    <source>
        <dbReference type="Proteomes" id="UP000198519"/>
    </source>
</evidence>
<dbReference type="Proteomes" id="UP000198519">
    <property type="component" value="Unassembled WGS sequence"/>
</dbReference>
<keyword evidence="3" id="KW-1185">Reference proteome</keyword>
<dbReference type="PANTHER" id="PTHR34980:SF2">
    <property type="entry name" value="INNER MEMBRANE PROTEIN YHAH-RELATED"/>
    <property type="match status" value="1"/>
</dbReference>
<feature type="transmembrane region" description="Helical" evidence="1">
    <location>
        <begin position="23"/>
        <end position="40"/>
    </location>
</feature>
<reference evidence="3" key="1">
    <citation type="submission" date="2016-10" db="EMBL/GenBank/DDBJ databases">
        <authorList>
            <person name="Varghese N."/>
            <person name="Submissions S."/>
        </authorList>
    </citation>
    <scope>NUCLEOTIDE SEQUENCE [LARGE SCALE GENOMIC DNA]</scope>
    <source>
        <strain evidence="3">CGMCC 1.7061</strain>
    </source>
</reference>
<keyword evidence="1" id="KW-0472">Membrane</keyword>
<dbReference type="GO" id="GO:0005886">
    <property type="term" value="C:plasma membrane"/>
    <property type="evidence" value="ECO:0007669"/>
    <property type="project" value="TreeGrafter"/>
</dbReference>
<organism evidence="2 3">
    <name type="scientific">Marinobacter zhejiangensis</name>
    <dbReference type="NCBI Taxonomy" id="488535"/>
    <lineage>
        <taxon>Bacteria</taxon>
        <taxon>Pseudomonadati</taxon>
        <taxon>Pseudomonadota</taxon>
        <taxon>Gammaproteobacteria</taxon>
        <taxon>Pseudomonadales</taxon>
        <taxon>Marinobacteraceae</taxon>
        <taxon>Marinobacter</taxon>
    </lineage>
</organism>
<proteinExistence type="predicted"/>